<dbReference type="Proteomes" id="UP001225072">
    <property type="component" value="Unassembled WGS sequence"/>
</dbReference>
<evidence type="ECO:0000313" key="2">
    <source>
        <dbReference type="Proteomes" id="UP001225072"/>
    </source>
</evidence>
<accession>A0ABU0THY4</accession>
<protein>
    <submittedName>
        <fullName evidence="1">Uncharacterized protein</fullName>
    </submittedName>
</protein>
<name>A0ABU0THY4_9FLAO</name>
<sequence>MENELKIKILSNSNGEKVSLDNISIDAADALKVFIESLSDFAKSYNDNSDVKLSMKDGCIETILIYPADKTEISEDIDEIITGKSFETHRTKLFKNIQDKIKLNGLEYSVLLKENNIEKDLTKNFKDKNFPLRRGKKVQLKFEIVFLHGEIFEAGGKSKTNVHITVGDKDFKIDCTKPQATAMGGVYNKVNLSVLKKWRTETNIEYILIENYSKEKDYDYFKKLHEEFKKKNTLEKYDYLHDKVVEILEDENIHTNNIIKLLRLYNNQYTDKDRGILRTLLMSIKPILKENDEISYYYNEVAKRFRYGSKSQKI</sequence>
<gene>
    <name evidence="1" type="ORF">QE404_001814</name>
</gene>
<comment type="caution">
    <text evidence="1">The sequence shown here is derived from an EMBL/GenBank/DDBJ whole genome shotgun (WGS) entry which is preliminary data.</text>
</comment>
<evidence type="ECO:0000313" key="1">
    <source>
        <dbReference type="EMBL" id="MDQ1096667.1"/>
    </source>
</evidence>
<reference evidence="1 2" key="1">
    <citation type="submission" date="2023-07" db="EMBL/GenBank/DDBJ databases">
        <title>Functional and genomic diversity of the sorghum phyllosphere microbiome.</title>
        <authorList>
            <person name="Shade A."/>
        </authorList>
    </citation>
    <scope>NUCLEOTIDE SEQUENCE [LARGE SCALE GENOMIC DNA]</scope>
    <source>
        <strain evidence="1 2">SORGH_AS_1064</strain>
    </source>
</reference>
<dbReference type="EMBL" id="JAUTAL010000001">
    <property type="protein sequence ID" value="MDQ1096667.1"/>
    <property type="molecule type" value="Genomic_DNA"/>
</dbReference>
<keyword evidence="2" id="KW-1185">Reference proteome</keyword>
<dbReference type="RefSeq" id="WP_307449422.1">
    <property type="nucleotide sequence ID" value="NZ_JAUTAL010000001.1"/>
</dbReference>
<organism evidence="1 2">
    <name type="scientific">Chryseobacterium camelliae</name>
    <dbReference type="NCBI Taxonomy" id="1265445"/>
    <lineage>
        <taxon>Bacteria</taxon>
        <taxon>Pseudomonadati</taxon>
        <taxon>Bacteroidota</taxon>
        <taxon>Flavobacteriia</taxon>
        <taxon>Flavobacteriales</taxon>
        <taxon>Weeksellaceae</taxon>
        <taxon>Chryseobacterium group</taxon>
        <taxon>Chryseobacterium</taxon>
    </lineage>
</organism>
<proteinExistence type="predicted"/>